<evidence type="ECO:0000313" key="1">
    <source>
        <dbReference type="EMBL" id="CAF4215083.1"/>
    </source>
</evidence>
<sequence>FLRQELEARLVALYYDTQRYNEALILGSQLLKELKKLDDKQLLVEVQLLESKTYFALGNLQKAR</sequence>
<protein>
    <submittedName>
        <fullName evidence="1">Uncharacterized protein</fullName>
    </submittedName>
</protein>
<dbReference type="Gene3D" id="1.25.40.570">
    <property type="match status" value="1"/>
</dbReference>
<reference evidence="1" key="1">
    <citation type="submission" date="2021-02" db="EMBL/GenBank/DDBJ databases">
        <authorList>
            <person name="Nowell W R."/>
        </authorList>
    </citation>
    <scope>NUCLEOTIDE SEQUENCE</scope>
</reference>
<organism evidence="1 3">
    <name type="scientific">Rotaria magnacalcarata</name>
    <dbReference type="NCBI Taxonomy" id="392030"/>
    <lineage>
        <taxon>Eukaryota</taxon>
        <taxon>Metazoa</taxon>
        <taxon>Spiralia</taxon>
        <taxon>Gnathifera</taxon>
        <taxon>Rotifera</taxon>
        <taxon>Eurotatoria</taxon>
        <taxon>Bdelloidea</taxon>
        <taxon>Philodinida</taxon>
        <taxon>Philodinidae</taxon>
        <taxon>Rotaria</taxon>
    </lineage>
</organism>
<evidence type="ECO:0000313" key="2">
    <source>
        <dbReference type="EMBL" id="CAF4338095.1"/>
    </source>
</evidence>
<dbReference type="EMBL" id="CAJOBH010019868">
    <property type="protein sequence ID" value="CAF4215083.1"/>
    <property type="molecule type" value="Genomic_DNA"/>
</dbReference>
<dbReference type="Proteomes" id="UP000681967">
    <property type="component" value="Unassembled WGS sequence"/>
</dbReference>
<dbReference type="PANTHER" id="PTHR10678">
    <property type="entry name" value="26S PROTEASOME NON-ATPASE REGULATORY SUBUNIT 11/COP9 SIGNALOSOME COMPLEX SUBUNIT 2"/>
    <property type="match status" value="1"/>
</dbReference>
<dbReference type="Proteomes" id="UP000681720">
    <property type="component" value="Unassembled WGS sequence"/>
</dbReference>
<dbReference type="InterPro" id="IPR050871">
    <property type="entry name" value="26S_Proteasome/COP9_Components"/>
</dbReference>
<proteinExistence type="predicted"/>
<name>A0A8S2S7X9_9BILA</name>
<dbReference type="AlphaFoldDB" id="A0A8S2S7X9"/>
<gene>
    <name evidence="1" type="ORF">BYL167_LOCUS24154</name>
    <name evidence="2" type="ORF">GIL414_LOCUS27432</name>
</gene>
<evidence type="ECO:0000313" key="3">
    <source>
        <dbReference type="Proteomes" id="UP000681967"/>
    </source>
</evidence>
<accession>A0A8S2S7X9</accession>
<dbReference type="EMBL" id="CAJOBJ010043504">
    <property type="protein sequence ID" value="CAF4338095.1"/>
    <property type="molecule type" value="Genomic_DNA"/>
</dbReference>
<feature type="non-terminal residue" evidence="1">
    <location>
        <position position="1"/>
    </location>
</feature>
<comment type="caution">
    <text evidence="1">The sequence shown here is derived from an EMBL/GenBank/DDBJ whole genome shotgun (WGS) entry which is preliminary data.</text>
</comment>